<evidence type="ECO:0000313" key="6">
    <source>
        <dbReference type="EMBL" id="KAL2726509.1"/>
    </source>
</evidence>
<keyword evidence="3" id="KW-0479">Metal-binding</keyword>
<proteinExistence type="predicted"/>
<dbReference type="Pfam" id="PF00595">
    <property type="entry name" value="PDZ"/>
    <property type="match status" value="1"/>
</dbReference>
<dbReference type="EMBL" id="JAUDFV010000133">
    <property type="protein sequence ID" value="KAL2726509.1"/>
    <property type="molecule type" value="Genomic_DNA"/>
</dbReference>
<feature type="domain" description="PDZ" evidence="5">
    <location>
        <begin position="6"/>
        <end position="88"/>
    </location>
</feature>
<dbReference type="Proteomes" id="UP001607302">
    <property type="component" value="Unassembled WGS sequence"/>
</dbReference>
<evidence type="ECO:0000256" key="1">
    <source>
        <dbReference type="ARBA" id="ARBA00004496"/>
    </source>
</evidence>
<dbReference type="InterPro" id="IPR001478">
    <property type="entry name" value="PDZ"/>
</dbReference>
<feature type="region of interest" description="Disordered" evidence="4">
    <location>
        <begin position="763"/>
        <end position="794"/>
    </location>
</feature>
<keyword evidence="2" id="KW-0963">Cytoplasm</keyword>
<gene>
    <name evidence="6" type="ORF">V1478_006787</name>
</gene>
<feature type="region of interest" description="Disordered" evidence="4">
    <location>
        <begin position="1164"/>
        <end position="1186"/>
    </location>
</feature>
<evidence type="ECO:0000256" key="2">
    <source>
        <dbReference type="ARBA" id="ARBA00022490"/>
    </source>
</evidence>
<feature type="compositionally biased region" description="Basic and acidic residues" evidence="4">
    <location>
        <begin position="826"/>
        <end position="856"/>
    </location>
</feature>
<sequence>ISMAINIKFTKFDNTPWGFRLAGGSDFPQPLTVIKVNEGSLAECMGIKVGDVVVRLNDQPISGLTHGQAHEALKLAGNNFVLGVQREEEARKALEAIPDENIVPYNISLADLPPVFPEKILSEDTVLEKHEIAIERLPTPDKVEELPDKPKDANSEIIPNQNLTDEEIAQLILEEEELLPDKGVLGVNFKKLKPRATVLKGSKVLEELQHIATAPPPDVEERHHVSTFLKKPDRPVPKAKPREPSEGEPYKVVIKKQSKKSVIARLVEKGLIPPGSLDTPEPTSEVKMYAPEESNEESNEIGTAVHEDEIDLPKLLPRSIRSNDFPDRTLDLVSIKTSTTNPNPPTCLPSLTRRSTIKPKRLYTRARYFERSLLGYRKDSEGITLAYLLELILGKSSPNGTFGRIRRKGRYVETYLEREDTWLKSMFKVFFAKRNDLTKARRFSKPRYAERLLTNSLRGEFVERRKTAGMQKRRLCPRARYFERVLAKDVRRLIELIKEISVRVDLGKFSIGANGKEIRHEGARRRSSLIKVKGRYLERCLARQDSFALISTLSSTLTGLIESTKRRSSEVGEGQLDVSAKPRSRRCSYDRAHYGERAIVRNLEILGNLAEKMTSKILGWREGRPTNDDLEVSLSNSISYEEEGGGFSKFLRSTGEFVSAEVFHRGGRRLSRSSKVVKVDSPMESNGWLGSLGRLCGLDNGARFSDDSSKTCDEKIVREADYEARRLSFVPTVLYKGLTNHIDVDFTRLVAYAFVPCASVATTPAATPDLTGRSSGAKTPDSRPESKLEVVERTQDVITEKIEEVTIEGKDPNVRLEDLQQPVERKTVEVEVEKTEKKEEEQREERKEEEKEKKEKEEEEDRREEPILAGIERQMAEVASKVDREKIKELVRTEINLEKQLENVQSQLLALKQLPSEIENHLRVVSEQLRMIMELSGVQNGGSTAGSRRGSSEEETAAAKQCPRENKEALPVVEDTKEEDDVETSRSERPSTAMSQEPPQIIETTDDEELETETRELDGTISIRSSDDEGSRVKKFVVSYETKVMRSRTASPTPSYGSFEPDPNLSPKDQVIQELQYRKGRKHSQDLWPQAKQLELTFGRRWRCPNDFFNDEMIAEVLSSQAEVIRGKALGVNFKKYEKTNLPNYDHLMNSSVYKMIHKMEREPKKGIPARPPKVNAAEDIIERVK</sequence>
<dbReference type="PROSITE" id="PS50106">
    <property type="entry name" value="PDZ"/>
    <property type="match status" value="1"/>
</dbReference>
<reference evidence="6 7" key="1">
    <citation type="journal article" date="2024" name="Ann. Entomol. Soc. Am.">
        <title>Genomic analyses of the southern and eastern yellowjacket wasps (Hymenoptera: Vespidae) reveal evolutionary signatures of social life.</title>
        <authorList>
            <person name="Catto M.A."/>
            <person name="Caine P.B."/>
            <person name="Orr S.E."/>
            <person name="Hunt B.G."/>
            <person name="Goodisman M.A.D."/>
        </authorList>
    </citation>
    <scope>NUCLEOTIDE SEQUENCE [LARGE SCALE GENOMIC DNA]</scope>
    <source>
        <strain evidence="6">233</strain>
        <tissue evidence="6">Head and thorax</tissue>
    </source>
</reference>
<dbReference type="PANTHER" id="PTHR24214">
    <property type="entry name" value="PDZ AND LIM DOMAIN PROTEIN ZASP"/>
    <property type="match status" value="1"/>
</dbReference>
<evidence type="ECO:0000259" key="5">
    <source>
        <dbReference type="PROSITE" id="PS50106"/>
    </source>
</evidence>
<dbReference type="SMART" id="SM00228">
    <property type="entry name" value="PDZ"/>
    <property type="match status" value="1"/>
</dbReference>
<keyword evidence="7" id="KW-1185">Reference proteome</keyword>
<keyword evidence="3" id="KW-0440">LIM domain</keyword>
<evidence type="ECO:0000256" key="4">
    <source>
        <dbReference type="SAM" id="MobiDB-lite"/>
    </source>
</evidence>
<dbReference type="SUPFAM" id="SSF50156">
    <property type="entry name" value="PDZ domain-like"/>
    <property type="match status" value="1"/>
</dbReference>
<dbReference type="PANTHER" id="PTHR24214:SF38">
    <property type="entry name" value="PDZ AND LIM DOMAIN PROTEIN ZASP-RELATED"/>
    <property type="match status" value="1"/>
</dbReference>
<dbReference type="InterPro" id="IPR050604">
    <property type="entry name" value="PDZ-LIM_domain"/>
</dbReference>
<feature type="region of interest" description="Disordered" evidence="4">
    <location>
        <begin position="938"/>
        <end position="1014"/>
    </location>
</feature>
<feature type="compositionally biased region" description="Basic and acidic residues" evidence="4">
    <location>
        <begin position="780"/>
        <end position="794"/>
    </location>
</feature>
<dbReference type="FunFam" id="2.30.42.10:FF:000055">
    <property type="entry name" value="PDZ and LIM domain protein 3"/>
    <property type="match status" value="1"/>
</dbReference>
<dbReference type="AlphaFoldDB" id="A0ABD2B0W8"/>
<feature type="region of interest" description="Disordered" evidence="4">
    <location>
        <begin position="1046"/>
        <end position="1067"/>
    </location>
</feature>
<dbReference type="CDD" id="cd23068">
    <property type="entry name" value="PDZ_ZASP52-like"/>
    <property type="match status" value="1"/>
</dbReference>
<comment type="caution">
    <text evidence="6">The sequence shown here is derived from an EMBL/GenBank/DDBJ whole genome shotgun (WGS) entry which is preliminary data.</text>
</comment>
<comment type="subcellular location">
    <subcellularLocation>
        <location evidence="1">Cytoplasm</location>
    </subcellularLocation>
</comment>
<protein>
    <submittedName>
        <fullName evidence="6">Apoptotic chromatin condensation inducer in the nucleus-like isoform X4</fullName>
    </submittedName>
</protein>
<organism evidence="6 7">
    <name type="scientific">Vespula squamosa</name>
    <name type="common">Southern yellow jacket</name>
    <name type="synonym">Wasp</name>
    <dbReference type="NCBI Taxonomy" id="30214"/>
    <lineage>
        <taxon>Eukaryota</taxon>
        <taxon>Metazoa</taxon>
        <taxon>Ecdysozoa</taxon>
        <taxon>Arthropoda</taxon>
        <taxon>Hexapoda</taxon>
        <taxon>Insecta</taxon>
        <taxon>Pterygota</taxon>
        <taxon>Neoptera</taxon>
        <taxon>Endopterygota</taxon>
        <taxon>Hymenoptera</taxon>
        <taxon>Apocrita</taxon>
        <taxon>Aculeata</taxon>
        <taxon>Vespoidea</taxon>
        <taxon>Vespidae</taxon>
        <taxon>Vespinae</taxon>
        <taxon>Vespula</taxon>
    </lineage>
</organism>
<evidence type="ECO:0000256" key="3">
    <source>
        <dbReference type="ARBA" id="ARBA00023038"/>
    </source>
</evidence>
<feature type="non-terminal residue" evidence="6">
    <location>
        <position position="1"/>
    </location>
</feature>
<dbReference type="GO" id="GO:0005737">
    <property type="term" value="C:cytoplasm"/>
    <property type="evidence" value="ECO:0007669"/>
    <property type="project" value="UniProtKB-SubCell"/>
</dbReference>
<accession>A0ABD2B0W8</accession>
<evidence type="ECO:0000313" key="7">
    <source>
        <dbReference type="Proteomes" id="UP001607302"/>
    </source>
</evidence>
<name>A0ABD2B0W8_VESSQ</name>
<dbReference type="Gene3D" id="2.30.42.10">
    <property type="match status" value="1"/>
</dbReference>
<keyword evidence="3" id="KW-0862">Zinc</keyword>
<dbReference type="InterPro" id="IPR036034">
    <property type="entry name" value="PDZ_sf"/>
</dbReference>
<feature type="region of interest" description="Disordered" evidence="4">
    <location>
        <begin position="826"/>
        <end position="865"/>
    </location>
</feature>